<dbReference type="PROSITE" id="PS50297">
    <property type="entry name" value="ANK_REP_REGION"/>
    <property type="match status" value="2"/>
</dbReference>
<dbReference type="PANTHER" id="PTHR24171:SF8">
    <property type="entry name" value="BRCA1-ASSOCIATED RING DOMAIN PROTEIN 1"/>
    <property type="match status" value="1"/>
</dbReference>
<evidence type="ECO:0000256" key="3">
    <source>
        <dbReference type="PROSITE-ProRule" id="PRU00023"/>
    </source>
</evidence>
<sequence length="319" mass="35274">MPASSSPCKLQLLAVRKVSGELLAEVPTQELSTVRALKQRLASLCDAARFRQRLLHDGRVLEDDKRLDGPLELQLVLLNFINPTHEQVSEMVSASRRGSVSELEEILSRPQDPNNRFVEFPEDFRPLGALSPLSPLQMAANFGELDAMRLLLEARADIGPAHCRITSLIYLRQHRSLDAMKLLLEARADAGNALSTAAALGKAGAVQVLLESGVEKDLEDNHGVTPLLEACWSGHAHVVHLLLAAGAQPAACSKKGICYLSARRRRGLAQIPQMSIQLPADLVSWYLRRLRIPRLFSVSRWSRARHRVATHQLAKPRSK</sequence>
<evidence type="ECO:0000256" key="2">
    <source>
        <dbReference type="ARBA" id="ARBA00023043"/>
    </source>
</evidence>
<dbReference type="InterPro" id="IPR029071">
    <property type="entry name" value="Ubiquitin-like_domsf"/>
</dbReference>
<keyword evidence="1" id="KW-0677">Repeat</keyword>
<dbReference type="PROSITE" id="PS50053">
    <property type="entry name" value="UBIQUITIN_2"/>
    <property type="match status" value="1"/>
</dbReference>
<dbReference type="SUPFAM" id="SSF48403">
    <property type="entry name" value="Ankyrin repeat"/>
    <property type="match status" value="1"/>
</dbReference>
<dbReference type="PANTHER" id="PTHR24171">
    <property type="entry name" value="ANKYRIN REPEAT DOMAIN-CONTAINING PROTEIN 39-RELATED"/>
    <property type="match status" value="1"/>
</dbReference>
<evidence type="ECO:0000313" key="6">
    <source>
        <dbReference type="Proteomes" id="UP000649617"/>
    </source>
</evidence>
<dbReference type="SMART" id="SM00248">
    <property type="entry name" value="ANK"/>
    <property type="match status" value="3"/>
</dbReference>
<feature type="repeat" description="ANK" evidence="3">
    <location>
        <begin position="189"/>
        <end position="221"/>
    </location>
</feature>
<organism evidence="5 6">
    <name type="scientific">Symbiodinium pilosum</name>
    <name type="common">Dinoflagellate</name>
    <dbReference type="NCBI Taxonomy" id="2952"/>
    <lineage>
        <taxon>Eukaryota</taxon>
        <taxon>Sar</taxon>
        <taxon>Alveolata</taxon>
        <taxon>Dinophyceae</taxon>
        <taxon>Suessiales</taxon>
        <taxon>Symbiodiniaceae</taxon>
        <taxon>Symbiodinium</taxon>
    </lineage>
</organism>
<dbReference type="Proteomes" id="UP000649617">
    <property type="component" value="Unassembled WGS sequence"/>
</dbReference>
<feature type="repeat" description="ANK" evidence="3">
    <location>
        <begin position="131"/>
        <end position="158"/>
    </location>
</feature>
<protein>
    <submittedName>
        <fullName evidence="5">Ank2 protein</fullName>
    </submittedName>
</protein>
<comment type="caution">
    <text evidence="5">The sequence shown here is derived from an EMBL/GenBank/DDBJ whole genome shotgun (WGS) entry which is preliminary data.</text>
</comment>
<feature type="repeat" description="ANK" evidence="3">
    <location>
        <begin position="222"/>
        <end position="254"/>
    </location>
</feature>
<gene>
    <name evidence="5" type="primary">Ank2</name>
    <name evidence="5" type="ORF">SPIL2461_LOCUS3858</name>
</gene>
<keyword evidence="6" id="KW-1185">Reference proteome</keyword>
<reference evidence="5" key="1">
    <citation type="submission" date="2021-02" db="EMBL/GenBank/DDBJ databases">
        <authorList>
            <person name="Dougan E. K."/>
            <person name="Rhodes N."/>
            <person name="Thang M."/>
            <person name="Chan C."/>
        </authorList>
    </citation>
    <scope>NUCLEOTIDE SEQUENCE</scope>
</reference>
<dbReference type="OrthoDB" id="10264606at2759"/>
<feature type="domain" description="Ubiquitin-like" evidence="4">
    <location>
        <begin position="13"/>
        <end position="67"/>
    </location>
</feature>
<name>A0A812KUL2_SYMPI</name>
<dbReference type="Gene3D" id="1.25.40.20">
    <property type="entry name" value="Ankyrin repeat-containing domain"/>
    <property type="match status" value="2"/>
</dbReference>
<keyword evidence="2 3" id="KW-0040">ANK repeat</keyword>
<dbReference type="AlphaFoldDB" id="A0A812KUL2"/>
<dbReference type="GO" id="GO:0004842">
    <property type="term" value="F:ubiquitin-protein transferase activity"/>
    <property type="evidence" value="ECO:0007669"/>
    <property type="project" value="TreeGrafter"/>
</dbReference>
<dbReference type="GO" id="GO:0085020">
    <property type="term" value="P:protein K6-linked ubiquitination"/>
    <property type="evidence" value="ECO:0007669"/>
    <property type="project" value="TreeGrafter"/>
</dbReference>
<evidence type="ECO:0000256" key="1">
    <source>
        <dbReference type="ARBA" id="ARBA00022737"/>
    </source>
</evidence>
<accession>A0A812KUL2</accession>
<evidence type="ECO:0000259" key="4">
    <source>
        <dbReference type="PROSITE" id="PS50053"/>
    </source>
</evidence>
<dbReference type="Pfam" id="PF12796">
    <property type="entry name" value="Ank_2"/>
    <property type="match status" value="1"/>
</dbReference>
<dbReference type="InterPro" id="IPR036770">
    <property type="entry name" value="Ankyrin_rpt-contain_sf"/>
</dbReference>
<dbReference type="EMBL" id="CAJNIZ010004826">
    <property type="protein sequence ID" value="CAE7236392.1"/>
    <property type="molecule type" value="Genomic_DNA"/>
</dbReference>
<dbReference type="InterPro" id="IPR000626">
    <property type="entry name" value="Ubiquitin-like_dom"/>
</dbReference>
<dbReference type="Gene3D" id="3.10.20.90">
    <property type="entry name" value="Phosphatidylinositol 3-kinase Catalytic Subunit, Chain A, domain 1"/>
    <property type="match status" value="1"/>
</dbReference>
<proteinExistence type="predicted"/>
<dbReference type="SUPFAM" id="SSF54236">
    <property type="entry name" value="Ubiquitin-like"/>
    <property type="match status" value="1"/>
</dbReference>
<evidence type="ECO:0000313" key="5">
    <source>
        <dbReference type="EMBL" id="CAE7236392.1"/>
    </source>
</evidence>
<dbReference type="InterPro" id="IPR002110">
    <property type="entry name" value="Ankyrin_rpt"/>
</dbReference>
<dbReference type="PROSITE" id="PS50088">
    <property type="entry name" value="ANK_REPEAT"/>
    <property type="match status" value="3"/>
</dbReference>
<dbReference type="Pfam" id="PF00240">
    <property type="entry name" value="ubiquitin"/>
    <property type="match status" value="1"/>
</dbReference>